<comment type="catalytic activity">
    <reaction evidence="1 8">
        <text>a 4-O-methyl-thymidine in DNA + L-cysteinyl-[protein] = a thymidine in DNA + S-methyl-L-cysteinyl-[protein]</text>
        <dbReference type="Rhea" id="RHEA:53428"/>
        <dbReference type="Rhea" id="RHEA-COMP:10131"/>
        <dbReference type="Rhea" id="RHEA-COMP:10132"/>
        <dbReference type="Rhea" id="RHEA-COMP:13555"/>
        <dbReference type="Rhea" id="RHEA-COMP:13556"/>
        <dbReference type="ChEBI" id="CHEBI:29950"/>
        <dbReference type="ChEBI" id="CHEBI:82612"/>
        <dbReference type="ChEBI" id="CHEBI:137386"/>
        <dbReference type="ChEBI" id="CHEBI:137387"/>
        <dbReference type="EC" id="2.1.1.63"/>
    </reaction>
</comment>
<dbReference type="Gene3D" id="1.10.10.10">
    <property type="entry name" value="Winged helix-like DNA-binding domain superfamily/Winged helix DNA-binding domain"/>
    <property type="match status" value="1"/>
</dbReference>
<accession>A0ABS4ACJ4</accession>
<evidence type="ECO:0000313" key="12">
    <source>
        <dbReference type="EMBL" id="MBP0444720.1"/>
    </source>
</evidence>
<name>A0ABS4ACJ4_9PROT</name>
<dbReference type="GO" id="GO:0032259">
    <property type="term" value="P:methylation"/>
    <property type="evidence" value="ECO:0007669"/>
    <property type="project" value="UniProtKB-KW"/>
</dbReference>
<dbReference type="InterPro" id="IPR036217">
    <property type="entry name" value="MethylDNA_cys_MeTrfase_DNAb"/>
</dbReference>
<evidence type="ECO:0000256" key="7">
    <source>
        <dbReference type="ARBA" id="ARBA00049348"/>
    </source>
</evidence>
<dbReference type="EC" id="2.1.1.63" evidence="8"/>
<comment type="catalytic activity">
    <reaction evidence="7 8">
        <text>a 6-O-methyl-2'-deoxyguanosine in DNA + L-cysteinyl-[protein] = S-methyl-L-cysteinyl-[protein] + a 2'-deoxyguanosine in DNA</text>
        <dbReference type="Rhea" id="RHEA:24000"/>
        <dbReference type="Rhea" id="RHEA-COMP:10131"/>
        <dbReference type="Rhea" id="RHEA-COMP:10132"/>
        <dbReference type="Rhea" id="RHEA-COMP:11367"/>
        <dbReference type="Rhea" id="RHEA-COMP:11368"/>
        <dbReference type="ChEBI" id="CHEBI:29950"/>
        <dbReference type="ChEBI" id="CHEBI:82612"/>
        <dbReference type="ChEBI" id="CHEBI:85445"/>
        <dbReference type="ChEBI" id="CHEBI:85448"/>
        <dbReference type="EC" id="2.1.1.63"/>
    </reaction>
</comment>
<feature type="region of interest" description="Disordered" evidence="9">
    <location>
        <begin position="152"/>
        <end position="178"/>
    </location>
</feature>
<evidence type="ECO:0000259" key="10">
    <source>
        <dbReference type="Pfam" id="PF01035"/>
    </source>
</evidence>
<feature type="domain" description="Methylated-DNA-[protein]-cysteine S-methyltransferase DNA binding" evidence="10">
    <location>
        <begin position="67"/>
        <end position="146"/>
    </location>
</feature>
<dbReference type="SUPFAM" id="SSF53155">
    <property type="entry name" value="Methylated DNA-protein cysteine methyltransferase domain"/>
    <property type="match status" value="1"/>
</dbReference>
<dbReference type="Pfam" id="PF01035">
    <property type="entry name" value="DNA_binding_1"/>
    <property type="match status" value="1"/>
</dbReference>
<dbReference type="PANTHER" id="PTHR10815:SF5">
    <property type="entry name" value="METHYLATED-DNA--PROTEIN-CYSTEINE METHYLTRANSFERASE"/>
    <property type="match status" value="1"/>
</dbReference>
<organism evidence="12 13">
    <name type="scientific">Pararoseomonas baculiformis</name>
    <dbReference type="NCBI Taxonomy" id="2820812"/>
    <lineage>
        <taxon>Bacteria</taxon>
        <taxon>Pseudomonadati</taxon>
        <taxon>Pseudomonadota</taxon>
        <taxon>Alphaproteobacteria</taxon>
        <taxon>Acetobacterales</taxon>
        <taxon>Acetobacteraceae</taxon>
        <taxon>Pararoseomonas</taxon>
    </lineage>
</organism>
<comment type="similarity">
    <text evidence="8">Belongs to the MGMT family.</text>
</comment>
<sequence length="178" mass="19206">MPQTFIHTPLGTLTISEEDGAIVALDWGQGRDREESPLLRRAADQLQDYMDGLRTEFDLPLKPMGSPFRQRVWQALREIPHGETRSYADLARLLGTASRAIGGANGANPIPIIIPCHRVIGAGGVIGGYSAEGGVATKRWLLALERRTRRADPDRPDLLDSIPPTPHGEGAPGASKAS</sequence>
<evidence type="ECO:0000256" key="8">
    <source>
        <dbReference type="HAMAP-Rule" id="MF_00772"/>
    </source>
</evidence>
<dbReference type="HAMAP" id="MF_00772">
    <property type="entry name" value="OGT"/>
    <property type="match status" value="1"/>
</dbReference>
<dbReference type="InterPro" id="IPR036388">
    <property type="entry name" value="WH-like_DNA-bd_sf"/>
</dbReference>
<reference evidence="12 13" key="1">
    <citation type="submission" date="2021-03" db="EMBL/GenBank/DDBJ databases">
        <authorList>
            <person name="So Y."/>
        </authorList>
    </citation>
    <scope>NUCLEOTIDE SEQUENCE [LARGE SCALE GENOMIC DNA]</scope>
    <source>
        <strain evidence="12 13">SSH11</strain>
    </source>
</reference>
<dbReference type="GO" id="GO:0003908">
    <property type="term" value="F:methylated-DNA-[protein]-cysteine S-methyltransferase activity"/>
    <property type="evidence" value="ECO:0007669"/>
    <property type="project" value="UniProtKB-EC"/>
</dbReference>
<comment type="function">
    <text evidence="8">Involved in the cellular defense against the biological effects of O6-methylguanine (O6-MeG) and O4-methylthymine (O4-MeT) in DNA. Repairs the methylated nucleobase in DNA by stoichiometrically transferring the methyl group to a cysteine residue in the enzyme. This is a suicide reaction: the enzyme is irreversibly inactivated.</text>
</comment>
<keyword evidence="5 8" id="KW-0227">DNA damage</keyword>
<keyword evidence="13" id="KW-1185">Reference proteome</keyword>
<keyword evidence="4 8" id="KW-0808">Transferase</keyword>
<keyword evidence="2 8" id="KW-0963">Cytoplasm</keyword>
<dbReference type="InterPro" id="IPR023546">
    <property type="entry name" value="MGMT"/>
</dbReference>
<evidence type="ECO:0000256" key="6">
    <source>
        <dbReference type="ARBA" id="ARBA00023204"/>
    </source>
</evidence>
<evidence type="ECO:0000259" key="11">
    <source>
        <dbReference type="Pfam" id="PF02870"/>
    </source>
</evidence>
<feature type="active site" description="Nucleophile; methyl group acceptor" evidence="8">
    <location>
        <position position="116"/>
    </location>
</feature>
<evidence type="ECO:0000256" key="9">
    <source>
        <dbReference type="SAM" id="MobiDB-lite"/>
    </source>
</evidence>
<comment type="caution">
    <text evidence="12">The sequence shown here is derived from an EMBL/GenBank/DDBJ whole genome shotgun (WGS) entry which is preliminary data.</text>
</comment>
<protein>
    <recommendedName>
        <fullName evidence="8">Methylated-DNA--protein-cysteine methyltransferase</fullName>
        <ecNumber evidence="8">2.1.1.63</ecNumber>
    </recommendedName>
    <alternativeName>
        <fullName evidence="8">6-O-methylguanine-DNA methyltransferase</fullName>
        <shortName evidence="8">MGMT</shortName>
    </alternativeName>
    <alternativeName>
        <fullName evidence="8">O-6-methylguanine-DNA-alkyltransferase</fullName>
    </alternativeName>
</protein>
<dbReference type="PROSITE" id="PS00374">
    <property type="entry name" value="MGMT"/>
    <property type="match status" value="1"/>
</dbReference>
<dbReference type="InterPro" id="IPR001497">
    <property type="entry name" value="MethylDNA_cys_MeTrfase_AS"/>
</dbReference>
<dbReference type="Gene3D" id="3.30.160.70">
    <property type="entry name" value="Methylated DNA-protein cysteine methyltransferase domain"/>
    <property type="match status" value="1"/>
</dbReference>
<evidence type="ECO:0000256" key="5">
    <source>
        <dbReference type="ARBA" id="ARBA00022763"/>
    </source>
</evidence>
<dbReference type="Pfam" id="PF02870">
    <property type="entry name" value="Methyltransf_1N"/>
    <property type="match status" value="1"/>
</dbReference>
<evidence type="ECO:0000256" key="4">
    <source>
        <dbReference type="ARBA" id="ARBA00022679"/>
    </source>
</evidence>
<dbReference type="EMBL" id="JAGIZB010000006">
    <property type="protein sequence ID" value="MBP0444720.1"/>
    <property type="molecule type" value="Genomic_DNA"/>
</dbReference>
<feature type="domain" description="Methylguanine DNA methyltransferase ribonuclease-like" evidence="11">
    <location>
        <begin position="4"/>
        <end position="63"/>
    </location>
</feature>
<evidence type="ECO:0000256" key="2">
    <source>
        <dbReference type="ARBA" id="ARBA00022490"/>
    </source>
</evidence>
<comment type="subcellular location">
    <subcellularLocation>
        <location evidence="8">Cytoplasm</location>
    </subcellularLocation>
</comment>
<evidence type="ECO:0000313" key="13">
    <source>
        <dbReference type="Proteomes" id="UP000681594"/>
    </source>
</evidence>
<dbReference type="InterPro" id="IPR008332">
    <property type="entry name" value="MethylG_MeTrfase_N"/>
</dbReference>
<proteinExistence type="inferred from homology"/>
<dbReference type="CDD" id="cd06445">
    <property type="entry name" value="ATase"/>
    <property type="match status" value="1"/>
</dbReference>
<keyword evidence="6 8" id="KW-0234">DNA repair</keyword>
<dbReference type="NCBIfam" id="TIGR00589">
    <property type="entry name" value="ogt"/>
    <property type="match status" value="1"/>
</dbReference>
<dbReference type="InterPro" id="IPR036631">
    <property type="entry name" value="MGMT_N_sf"/>
</dbReference>
<keyword evidence="3 8" id="KW-0489">Methyltransferase</keyword>
<evidence type="ECO:0000256" key="1">
    <source>
        <dbReference type="ARBA" id="ARBA00001286"/>
    </source>
</evidence>
<dbReference type="RefSeq" id="WP_209378946.1">
    <property type="nucleotide sequence ID" value="NZ_JAGIZB010000006.1"/>
</dbReference>
<dbReference type="Proteomes" id="UP000681594">
    <property type="component" value="Unassembled WGS sequence"/>
</dbReference>
<dbReference type="PANTHER" id="PTHR10815">
    <property type="entry name" value="METHYLATED-DNA--PROTEIN-CYSTEINE METHYLTRANSFERASE"/>
    <property type="match status" value="1"/>
</dbReference>
<dbReference type="InterPro" id="IPR014048">
    <property type="entry name" value="MethylDNA_cys_MeTrfase_DNA-bd"/>
</dbReference>
<dbReference type="SUPFAM" id="SSF46767">
    <property type="entry name" value="Methylated DNA-protein cysteine methyltransferase, C-terminal domain"/>
    <property type="match status" value="1"/>
</dbReference>
<evidence type="ECO:0000256" key="3">
    <source>
        <dbReference type="ARBA" id="ARBA00022603"/>
    </source>
</evidence>
<comment type="miscellaneous">
    <text evidence="8">This enzyme catalyzes only one turnover and therefore is not strictly catalytic. According to one definition, an enzyme is a biocatalyst that acts repeatedly and over many reaction cycles.</text>
</comment>
<gene>
    <name evidence="12" type="ORF">J8J14_07980</name>
</gene>